<sequence>MTTSAPGGRERRPGRRGDLLDPLCPTRQLLDRVGTKWTSMTVKVLAEAAPGELRFAELRRRIPGISQKMLSVTLQSLVRDGLVARRVEPTVPPAVHYRLTALGLSLETPLAALRDWAETHMPEIDRNNRLADEPASGQGARPTES</sequence>
<comment type="caution">
    <text evidence="6">The sequence shown here is derived from an EMBL/GenBank/DDBJ whole genome shotgun (WGS) entry which is preliminary data.</text>
</comment>
<dbReference type="PANTHER" id="PTHR33204:SF37">
    <property type="entry name" value="HTH-TYPE TRANSCRIPTIONAL REGULATOR YODB"/>
    <property type="match status" value="1"/>
</dbReference>
<dbReference type="PROSITE" id="PS51118">
    <property type="entry name" value="HTH_HXLR"/>
    <property type="match status" value="1"/>
</dbReference>
<dbReference type="Gene3D" id="1.10.10.10">
    <property type="entry name" value="Winged helix-like DNA-binding domain superfamily/Winged helix DNA-binding domain"/>
    <property type="match status" value="1"/>
</dbReference>
<protein>
    <submittedName>
        <fullName evidence="6">Transcriptional regulator</fullName>
    </submittedName>
</protein>
<evidence type="ECO:0000256" key="2">
    <source>
        <dbReference type="ARBA" id="ARBA00023125"/>
    </source>
</evidence>
<evidence type="ECO:0000313" key="7">
    <source>
        <dbReference type="Proteomes" id="UP000215199"/>
    </source>
</evidence>
<organism evidence="6 7">
    <name type="scientific">Amycolatopsis vastitatis</name>
    <dbReference type="NCBI Taxonomy" id="1905142"/>
    <lineage>
        <taxon>Bacteria</taxon>
        <taxon>Bacillati</taxon>
        <taxon>Actinomycetota</taxon>
        <taxon>Actinomycetes</taxon>
        <taxon>Pseudonocardiales</taxon>
        <taxon>Pseudonocardiaceae</taxon>
        <taxon>Amycolatopsis</taxon>
    </lineage>
</organism>
<dbReference type="AlphaFoldDB" id="A0A229TBB4"/>
<evidence type="ECO:0000256" key="3">
    <source>
        <dbReference type="ARBA" id="ARBA00023163"/>
    </source>
</evidence>
<name>A0A229TBB4_9PSEU</name>
<keyword evidence="1" id="KW-0805">Transcription regulation</keyword>
<evidence type="ECO:0000256" key="4">
    <source>
        <dbReference type="SAM" id="MobiDB-lite"/>
    </source>
</evidence>
<dbReference type="Pfam" id="PF01638">
    <property type="entry name" value="HxlR"/>
    <property type="match status" value="1"/>
</dbReference>
<keyword evidence="3" id="KW-0804">Transcription</keyword>
<keyword evidence="2" id="KW-0238">DNA-binding</keyword>
<dbReference type="RefSeq" id="WP_093947725.1">
    <property type="nucleotide sequence ID" value="NZ_NMUL01000010.1"/>
</dbReference>
<evidence type="ECO:0000256" key="1">
    <source>
        <dbReference type="ARBA" id="ARBA00023015"/>
    </source>
</evidence>
<dbReference type="PANTHER" id="PTHR33204">
    <property type="entry name" value="TRANSCRIPTIONAL REGULATOR, MARR FAMILY"/>
    <property type="match status" value="1"/>
</dbReference>
<keyword evidence="7" id="KW-1185">Reference proteome</keyword>
<accession>A0A229TBB4</accession>
<evidence type="ECO:0000259" key="5">
    <source>
        <dbReference type="PROSITE" id="PS51118"/>
    </source>
</evidence>
<reference evidence="7" key="1">
    <citation type="submission" date="2017-07" db="EMBL/GenBank/DDBJ databases">
        <title>Comparative genome mining reveals phylogenetic distribution patterns of secondary metabolites in Amycolatopsis.</title>
        <authorList>
            <person name="Adamek M."/>
            <person name="Alanjary M."/>
            <person name="Sales-Ortells H."/>
            <person name="Goodfellow M."/>
            <person name="Bull A.T."/>
            <person name="Kalinowski J."/>
            <person name="Ziemert N."/>
        </authorList>
    </citation>
    <scope>NUCLEOTIDE SEQUENCE [LARGE SCALE GENOMIC DNA]</scope>
    <source>
        <strain evidence="7">H5</strain>
    </source>
</reference>
<dbReference type="SUPFAM" id="SSF46785">
    <property type="entry name" value="Winged helix' DNA-binding domain"/>
    <property type="match status" value="1"/>
</dbReference>
<dbReference type="GO" id="GO:0003677">
    <property type="term" value="F:DNA binding"/>
    <property type="evidence" value="ECO:0007669"/>
    <property type="project" value="UniProtKB-KW"/>
</dbReference>
<dbReference type="InterPro" id="IPR002577">
    <property type="entry name" value="HTH_HxlR"/>
</dbReference>
<dbReference type="OrthoDB" id="370168at2"/>
<dbReference type="InterPro" id="IPR036388">
    <property type="entry name" value="WH-like_DNA-bd_sf"/>
</dbReference>
<proteinExistence type="predicted"/>
<dbReference type="InterPro" id="IPR036390">
    <property type="entry name" value="WH_DNA-bd_sf"/>
</dbReference>
<evidence type="ECO:0000313" key="6">
    <source>
        <dbReference type="EMBL" id="OXM68403.1"/>
    </source>
</evidence>
<gene>
    <name evidence="6" type="ORF">CF165_12870</name>
</gene>
<feature type="region of interest" description="Disordered" evidence="4">
    <location>
        <begin position="124"/>
        <end position="145"/>
    </location>
</feature>
<feature type="domain" description="HTH hxlR-type" evidence="5">
    <location>
        <begin position="24"/>
        <end position="125"/>
    </location>
</feature>
<dbReference type="Proteomes" id="UP000215199">
    <property type="component" value="Unassembled WGS sequence"/>
</dbReference>
<dbReference type="EMBL" id="NMUL01000010">
    <property type="protein sequence ID" value="OXM68403.1"/>
    <property type="molecule type" value="Genomic_DNA"/>
</dbReference>